<feature type="transmembrane region" description="Helical" evidence="7">
    <location>
        <begin position="73"/>
        <end position="93"/>
    </location>
</feature>
<evidence type="ECO:0000256" key="7">
    <source>
        <dbReference type="SAM" id="Phobius"/>
    </source>
</evidence>
<keyword evidence="4 7" id="KW-0812">Transmembrane</keyword>
<feature type="transmembrane region" description="Helical" evidence="7">
    <location>
        <begin position="369"/>
        <end position="388"/>
    </location>
</feature>
<reference evidence="10" key="1">
    <citation type="journal article" date="2019" name="Int. J. Syst. Evol. Microbiol.">
        <title>The Global Catalogue of Microorganisms (GCM) 10K type strain sequencing project: providing services to taxonomists for standard genome sequencing and annotation.</title>
        <authorList>
            <consortium name="The Broad Institute Genomics Platform"/>
            <consortium name="The Broad Institute Genome Sequencing Center for Infectious Disease"/>
            <person name="Wu L."/>
            <person name="Ma J."/>
        </authorList>
    </citation>
    <scope>NUCLEOTIDE SEQUENCE [LARGE SCALE GENOMIC DNA]</scope>
    <source>
        <strain evidence="10">JCM 30742</strain>
    </source>
</reference>
<dbReference type="PANTHER" id="PTHR23517">
    <property type="entry name" value="RESISTANCE PROTEIN MDTM, PUTATIVE-RELATED-RELATED"/>
    <property type="match status" value="1"/>
</dbReference>
<organism evidence="9 10">
    <name type="scientific">Arthrobacter ginkgonis</name>
    <dbReference type="NCBI Taxonomy" id="1630594"/>
    <lineage>
        <taxon>Bacteria</taxon>
        <taxon>Bacillati</taxon>
        <taxon>Actinomycetota</taxon>
        <taxon>Actinomycetes</taxon>
        <taxon>Micrococcales</taxon>
        <taxon>Micrococcaceae</taxon>
        <taxon>Arthrobacter</taxon>
    </lineage>
</organism>
<feature type="transmembrane region" description="Helical" evidence="7">
    <location>
        <begin position="344"/>
        <end position="363"/>
    </location>
</feature>
<evidence type="ECO:0000256" key="4">
    <source>
        <dbReference type="ARBA" id="ARBA00022692"/>
    </source>
</evidence>
<dbReference type="Proteomes" id="UP001500752">
    <property type="component" value="Unassembled WGS sequence"/>
</dbReference>
<feature type="transmembrane region" description="Helical" evidence="7">
    <location>
        <begin position="248"/>
        <end position="268"/>
    </location>
</feature>
<feature type="transmembrane region" description="Helical" evidence="7">
    <location>
        <begin position="99"/>
        <end position="120"/>
    </location>
</feature>
<proteinExistence type="predicted"/>
<dbReference type="InterPro" id="IPR011701">
    <property type="entry name" value="MFS"/>
</dbReference>
<dbReference type="PROSITE" id="PS50850">
    <property type="entry name" value="MFS"/>
    <property type="match status" value="1"/>
</dbReference>
<comment type="subcellular location">
    <subcellularLocation>
        <location evidence="1">Cell membrane</location>
        <topology evidence="1">Multi-pass membrane protein</topology>
    </subcellularLocation>
</comment>
<gene>
    <name evidence="9" type="ORF">GCM10023081_37730</name>
</gene>
<name>A0ABP7CZD3_9MICC</name>
<evidence type="ECO:0000256" key="5">
    <source>
        <dbReference type="ARBA" id="ARBA00022989"/>
    </source>
</evidence>
<dbReference type="InterPro" id="IPR020846">
    <property type="entry name" value="MFS_dom"/>
</dbReference>
<keyword evidence="5 7" id="KW-1133">Transmembrane helix</keyword>
<evidence type="ECO:0000256" key="3">
    <source>
        <dbReference type="ARBA" id="ARBA00022475"/>
    </source>
</evidence>
<keyword evidence="10" id="KW-1185">Reference proteome</keyword>
<accession>A0ABP7CZD3</accession>
<comment type="caution">
    <text evidence="9">The sequence shown here is derived from an EMBL/GenBank/DDBJ whole genome shotgun (WGS) entry which is preliminary data.</text>
</comment>
<evidence type="ECO:0000256" key="2">
    <source>
        <dbReference type="ARBA" id="ARBA00022448"/>
    </source>
</evidence>
<feature type="transmembrane region" description="Helical" evidence="7">
    <location>
        <begin position="141"/>
        <end position="163"/>
    </location>
</feature>
<evidence type="ECO:0000313" key="10">
    <source>
        <dbReference type="Proteomes" id="UP001500752"/>
    </source>
</evidence>
<evidence type="ECO:0000313" key="9">
    <source>
        <dbReference type="EMBL" id="GAA3697229.1"/>
    </source>
</evidence>
<evidence type="ECO:0000256" key="6">
    <source>
        <dbReference type="ARBA" id="ARBA00023136"/>
    </source>
</evidence>
<keyword evidence="3" id="KW-1003">Cell membrane</keyword>
<feature type="transmembrane region" description="Helical" evidence="7">
    <location>
        <begin position="217"/>
        <end position="236"/>
    </location>
</feature>
<protein>
    <submittedName>
        <fullName evidence="9">MFS transporter</fullName>
    </submittedName>
</protein>
<dbReference type="RefSeq" id="WP_345153271.1">
    <property type="nucleotide sequence ID" value="NZ_BAABEO010000025.1"/>
</dbReference>
<dbReference type="InterPro" id="IPR050171">
    <property type="entry name" value="MFS_Transporters"/>
</dbReference>
<keyword evidence="6 7" id="KW-0472">Membrane</keyword>
<dbReference type="InterPro" id="IPR005829">
    <property type="entry name" value="Sugar_transporter_CS"/>
</dbReference>
<dbReference type="InterPro" id="IPR036259">
    <property type="entry name" value="MFS_trans_sf"/>
</dbReference>
<feature type="transmembrane region" description="Helical" evidence="7">
    <location>
        <begin position="37"/>
        <end position="61"/>
    </location>
</feature>
<dbReference type="Gene3D" id="1.20.1250.20">
    <property type="entry name" value="MFS general substrate transporter like domains"/>
    <property type="match status" value="1"/>
</dbReference>
<keyword evidence="2" id="KW-0813">Transport</keyword>
<feature type="transmembrane region" description="Helical" evidence="7">
    <location>
        <begin position="169"/>
        <end position="188"/>
    </location>
</feature>
<feature type="domain" description="Major facilitator superfamily (MFS) profile" evidence="8">
    <location>
        <begin position="7"/>
        <end position="393"/>
    </location>
</feature>
<dbReference type="Pfam" id="PF07690">
    <property type="entry name" value="MFS_1"/>
    <property type="match status" value="1"/>
</dbReference>
<feature type="transmembrane region" description="Helical" evidence="7">
    <location>
        <begin position="280"/>
        <end position="299"/>
    </location>
</feature>
<dbReference type="EMBL" id="BAABEO010000025">
    <property type="protein sequence ID" value="GAA3697229.1"/>
    <property type="molecule type" value="Genomic_DNA"/>
</dbReference>
<feature type="transmembrane region" description="Helical" evidence="7">
    <location>
        <begin position="305"/>
        <end position="323"/>
    </location>
</feature>
<evidence type="ECO:0000259" key="8">
    <source>
        <dbReference type="PROSITE" id="PS50850"/>
    </source>
</evidence>
<dbReference type="SUPFAM" id="SSF103473">
    <property type="entry name" value="MFS general substrate transporter"/>
    <property type="match status" value="1"/>
</dbReference>
<dbReference type="PANTHER" id="PTHR23517:SF13">
    <property type="entry name" value="MAJOR FACILITATOR SUPERFAMILY MFS_1"/>
    <property type="match status" value="1"/>
</dbReference>
<dbReference type="PROSITE" id="PS00216">
    <property type="entry name" value="SUGAR_TRANSPORT_1"/>
    <property type="match status" value="1"/>
</dbReference>
<sequence length="401" mass="41637">MLHPHRLWLPAALSLTLVGWGANQFASLLALYRQDYGFSELAVTGMLGIYVAGLVPALLLGGPFSDAAGRKRIALWAIALSVVASAAMLFGTLSPLPLYAGRLLAGVATGMAMAATTSWIKELSQPPWEEHAQIGAGARRAALFSAGGFWLGPVAAGLLANWAPAPETLPYLVHIALCIPMVLIALRLPETRARGERVGLRARLVAPSGAHPRFRRVIAPAAPWAFGSGTIGFAVVPALLTNLGDARLLYTTAAVALTLGAGVLIQPLARRVDDPGSARAILTALGTSVAGLVLALVAGLALNPWLALLASTVLGAGYGLMLVSGLLETQRLAPPAELGALTGYYYTLAYIGFLAPTVIAFFAQWFPTLSLVIVALLLCLASVASVALNSRKHLPVAALSA</sequence>
<evidence type="ECO:0000256" key="1">
    <source>
        <dbReference type="ARBA" id="ARBA00004651"/>
    </source>
</evidence>